<dbReference type="Pfam" id="PF05593">
    <property type="entry name" value="RHS_repeat"/>
    <property type="match status" value="1"/>
</dbReference>
<evidence type="ECO:0000313" key="1">
    <source>
        <dbReference type="EMBL" id="SHG18837.1"/>
    </source>
</evidence>
<reference evidence="1 2" key="1">
    <citation type="submission" date="2016-11" db="EMBL/GenBank/DDBJ databases">
        <authorList>
            <person name="Varghese N."/>
            <person name="Submissions S."/>
        </authorList>
    </citation>
    <scope>NUCLEOTIDE SEQUENCE [LARGE SCALE GENOMIC DNA]</scope>
    <source>
        <strain evidence="1 2">DSM 22613</strain>
    </source>
</reference>
<name>A0AAX2F7E1_9BACT</name>
<sequence>MKKDGVVTTASKGSAPKDEIVMIVSGRNVMTSVYDMGDRLTEVNHPVSGITTFTYDNLGNVLTKQTANLKKEGKTINYEYDYGRLTAINYPDHPENNVKYHYGGIHSSYNHIGRLMLREDGSGAIEYYYGKMGEVLKTVRTLIVPNQAVATYATQWKYDSQRIVSKLGDYWSYLRWSCHCSACVAC</sequence>
<protein>
    <submittedName>
        <fullName evidence="1">YD repeat-containing protein</fullName>
    </submittedName>
</protein>
<organism evidence="1 2">
    <name type="scientific">Prevotella scopos JCM 17725</name>
    <dbReference type="NCBI Taxonomy" id="1236518"/>
    <lineage>
        <taxon>Bacteria</taxon>
        <taxon>Pseudomonadati</taxon>
        <taxon>Bacteroidota</taxon>
        <taxon>Bacteroidia</taxon>
        <taxon>Bacteroidales</taxon>
        <taxon>Prevotellaceae</taxon>
        <taxon>Prevotella</taxon>
    </lineage>
</organism>
<evidence type="ECO:0000313" key="2">
    <source>
        <dbReference type="Proteomes" id="UP000184105"/>
    </source>
</evidence>
<gene>
    <name evidence="1" type="ORF">SAMN05444364_15111</name>
</gene>
<dbReference type="Gene3D" id="2.180.10.10">
    <property type="entry name" value="RHS repeat-associated core"/>
    <property type="match status" value="1"/>
</dbReference>
<dbReference type="RefSeq" id="WP_025837833.1">
    <property type="nucleotide sequence ID" value="NZ_BAKP01000012.1"/>
</dbReference>
<dbReference type="AlphaFoldDB" id="A0AAX2F7E1"/>
<dbReference type="Proteomes" id="UP000184105">
    <property type="component" value="Unassembled WGS sequence"/>
</dbReference>
<accession>A0AAX2F7E1</accession>
<keyword evidence="2" id="KW-1185">Reference proteome</keyword>
<dbReference type="InterPro" id="IPR031325">
    <property type="entry name" value="RHS_repeat"/>
</dbReference>
<dbReference type="EMBL" id="FQWA01000051">
    <property type="protein sequence ID" value="SHG18837.1"/>
    <property type="molecule type" value="Genomic_DNA"/>
</dbReference>
<proteinExistence type="predicted"/>
<comment type="caution">
    <text evidence="1">The sequence shown here is derived from an EMBL/GenBank/DDBJ whole genome shotgun (WGS) entry which is preliminary data.</text>
</comment>